<dbReference type="GO" id="GO:0005886">
    <property type="term" value="C:plasma membrane"/>
    <property type="evidence" value="ECO:0007669"/>
    <property type="project" value="UniProtKB-SubCell"/>
</dbReference>
<protein>
    <recommendedName>
        <fullName evidence="10">NADH:quinone oxidoreductase/Mrp antiporter transmembrane domain-containing protein</fullName>
    </recommendedName>
</protein>
<evidence type="ECO:0000256" key="9">
    <source>
        <dbReference type="SAM" id="SignalP"/>
    </source>
</evidence>
<dbReference type="InterPro" id="IPR001750">
    <property type="entry name" value="ND/Mrp_TM"/>
</dbReference>
<dbReference type="PRINTS" id="PR01437">
    <property type="entry name" value="NUOXDRDTASE4"/>
</dbReference>
<name>A0A1F6D8B5_HANXR</name>
<comment type="subcellular location">
    <subcellularLocation>
        <location evidence="1">Cell membrane</location>
        <topology evidence="1">Multi-pass membrane protein</topology>
    </subcellularLocation>
    <subcellularLocation>
        <location evidence="7">Membrane</location>
        <topology evidence="7">Multi-pass membrane protein</topology>
    </subcellularLocation>
</comment>
<feature type="transmembrane region" description="Helical" evidence="8">
    <location>
        <begin position="583"/>
        <end position="600"/>
    </location>
</feature>
<dbReference type="Pfam" id="PF00361">
    <property type="entry name" value="Proton_antipo_M"/>
    <property type="match status" value="1"/>
</dbReference>
<comment type="caution">
    <text evidence="11">The sequence shown here is derived from an EMBL/GenBank/DDBJ whole genome shotgun (WGS) entry which is preliminary data.</text>
</comment>
<keyword evidence="2" id="KW-1003">Cell membrane</keyword>
<feature type="transmembrane region" description="Helical" evidence="8">
    <location>
        <begin position="354"/>
        <end position="373"/>
    </location>
</feature>
<reference evidence="11 12" key="1">
    <citation type="journal article" date="2016" name="Nat. Commun.">
        <title>Thousands of microbial genomes shed light on interconnected biogeochemical processes in an aquifer system.</title>
        <authorList>
            <person name="Anantharaman K."/>
            <person name="Brown C.T."/>
            <person name="Hug L.A."/>
            <person name="Sharon I."/>
            <person name="Castelle C.J."/>
            <person name="Probst A.J."/>
            <person name="Thomas B.C."/>
            <person name="Singh A."/>
            <person name="Wilkins M.J."/>
            <person name="Karaoz U."/>
            <person name="Brodie E.L."/>
            <person name="Williams K.H."/>
            <person name="Hubbard S.S."/>
            <person name="Banfield J.F."/>
        </authorList>
    </citation>
    <scope>NUCLEOTIDE SEQUENCE [LARGE SCALE GENOMIC DNA]</scope>
    <source>
        <strain evidence="12">RIFCSPLOWO2_12_FULL_64_10</strain>
    </source>
</reference>
<evidence type="ECO:0000256" key="4">
    <source>
        <dbReference type="ARBA" id="ARBA00022989"/>
    </source>
</evidence>
<feature type="domain" description="NADH:quinone oxidoreductase/Mrp antiporter transmembrane" evidence="10">
    <location>
        <begin position="113"/>
        <end position="393"/>
    </location>
</feature>
<feature type="transmembrane region" description="Helical" evidence="8">
    <location>
        <begin position="271"/>
        <end position="293"/>
    </location>
</feature>
<feature type="transmembrane region" description="Helical" evidence="8">
    <location>
        <begin position="393"/>
        <end position="418"/>
    </location>
</feature>
<evidence type="ECO:0000313" key="12">
    <source>
        <dbReference type="Proteomes" id="UP000178606"/>
    </source>
</evidence>
<feature type="transmembrane region" description="Helical" evidence="8">
    <location>
        <begin position="66"/>
        <end position="86"/>
    </location>
</feature>
<feature type="transmembrane region" description="Helical" evidence="8">
    <location>
        <begin position="438"/>
        <end position="457"/>
    </location>
</feature>
<feature type="transmembrane region" description="Helical" evidence="8">
    <location>
        <begin position="242"/>
        <end position="264"/>
    </location>
</feature>
<evidence type="ECO:0000256" key="6">
    <source>
        <dbReference type="ARBA" id="ARBA00023136"/>
    </source>
</evidence>
<dbReference type="InterPro" id="IPR003918">
    <property type="entry name" value="NADH_UbQ_OxRdtase"/>
</dbReference>
<keyword evidence="6 8" id="KW-0472">Membrane</keyword>
<keyword evidence="3 7" id="KW-0812">Transmembrane</keyword>
<evidence type="ECO:0000313" key="11">
    <source>
        <dbReference type="EMBL" id="OGG57252.1"/>
    </source>
</evidence>
<dbReference type="GO" id="GO:0008137">
    <property type="term" value="F:NADH dehydrogenase (ubiquinone) activity"/>
    <property type="evidence" value="ECO:0007669"/>
    <property type="project" value="InterPro"/>
</dbReference>
<feature type="transmembrane region" description="Helical" evidence="8">
    <location>
        <begin position="98"/>
        <end position="123"/>
    </location>
</feature>
<feature type="transmembrane region" description="Helical" evidence="8">
    <location>
        <begin position="313"/>
        <end position="333"/>
    </location>
</feature>
<proteinExistence type="predicted"/>
<dbReference type="PANTHER" id="PTHR42682">
    <property type="entry name" value="HYDROGENASE-4 COMPONENT F"/>
    <property type="match status" value="1"/>
</dbReference>
<feature type="signal peptide" evidence="9">
    <location>
        <begin position="1"/>
        <end position="20"/>
    </location>
</feature>
<feature type="transmembrane region" description="Helical" evidence="8">
    <location>
        <begin position="170"/>
        <end position="191"/>
    </location>
</feature>
<evidence type="ECO:0000256" key="3">
    <source>
        <dbReference type="ARBA" id="ARBA00022692"/>
    </source>
</evidence>
<keyword evidence="5" id="KW-0560">Oxidoreductase</keyword>
<evidence type="ECO:0000256" key="1">
    <source>
        <dbReference type="ARBA" id="ARBA00004651"/>
    </source>
</evidence>
<dbReference type="EMBL" id="MFKF01000005">
    <property type="protein sequence ID" value="OGG57252.1"/>
    <property type="molecule type" value="Genomic_DNA"/>
</dbReference>
<evidence type="ECO:0000256" key="7">
    <source>
        <dbReference type="RuleBase" id="RU000320"/>
    </source>
</evidence>
<evidence type="ECO:0000256" key="2">
    <source>
        <dbReference type="ARBA" id="ARBA00022475"/>
    </source>
</evidence>
<dbReference type="PANTHER" id="PTHR42682:SF3">
    <property type="entry name" value="FORMATE HYDROGENLYASE SUBUNIT 3-RELATED"/>
    <property type="match status" value="1"/>
</dbReference>
<dbReference type="Proteomes" id="UP000178606">
    <property type="component" value="Unassembled WGS sequence"/>
</dbReference>
<feature type="transmembrane region" description="Helical" evidence="8">
    <location>
        <begin position="463"/>
        <end position="483"/>
    </location>
</feature>
<keyword evidence="4 8" id="KW-1133">Transmembrane helix</keyword>
<accession>A0A1F6D8B5</accession>
<dbReference type="InterPro" id="IPR052175">
    <property type="entry name" value="ComplexI-like_HydComp"/>
</dbReference>
<feature type="chain" id="PRO_5009523722" description="NADH:quinone oxidoreductase/Mrp antiporter transmembrane domain-containing protein" evidence="9">
    <location>
        <begin position="21"/>
        <end position="603"/>
    </location>
</feature>
<sequence length="603" mass="63560">MTLVLVAVAILLVGAVASLAAPRAGAAAAVLAGALGIIPALAGASGDVRWAWSVPGGEFHVAVDGLSAFFLIPIFGLSALAAVYGVEYLARDRRPTWIFYNLLVAGMVLVVISRNAMLFLVAWEVMALASYFLVARDDEPAGRTFLIASHLGTAFLLVMFVLLGRSSLDFDSFAASGSSLIFLLAVVGFGTKAGFVPFHVWLPEAHPAAPSHVSAVMSGVMIKTGIYGLVRTLTWLGEPPFWWGWLLAAVGAVSALTGIVFALAQRDLKRMLAYSSVENVGIIALGLGIGMIGQSAGLPAVASLGYSGAMLHVINHALFKGLLFLGAGAVLHATGTRELERMGGLLKRMPVTGATFLVGAAAICGLPALNGFVSEFLILTACFHAASGSVSTAVPALAAIAALALVTGLVLAGFTRAFGVAFLGEPRTPLEARDPGPWMRVPMLVLAAACAAVGLGAPWFVGFRWIGIVSAAFLALVGLLALARRALLKGRPVEAAGTWDCGYVRPTARMQYTASSFAQPITEMFALMLRPRRTVKPPEGLFPGASELRTETPDLCREKLYGPLMAGVERGLWRLRWMQQGHVHLYVLYIALTLVILMVWKLG</sequence>
<evidence type="ECO:0000256" key="8">
    <source>
        <dbReference type="SAM" id="Phobius"/>
    </source>
</evidence>
<gene>
    <name evidence="11" type="ORF">A3F84_18500</name>
</gene>
<dbReference type="GO" id="GO:0042773">
    <property type="term" value="P:ATP synthesis coupled electron transport"/>
    <property type="evidence" value="ECO:0007669"/>
    <property type="project" value="InterPro"/>
</dbReference>
<dbReference type="GO" id="GO:0016491">
    <property type="term" value="F:oxidoreductase activity"/>
    <property type="evidence" value="ECO:0007669"/>
    <property type="project" value="UniProtKB-KW"/>
</dbReference>
<evidence type="ECO:0000259" key="10">
    <source>
        <dbReference type="Pfam" id="PF00361"/>
    </source>
</evidence>
<feature type="transmembrane region" description="Helical" evidence="8">
    <location>
        <begin position="143"/>
        <end position="163"/>
    </location>
</feature>
<organism evidence="11 12">
    <name type="scientific">Handelsmanbacteria sp. (strain RIFCSPLOWO2_12_FULL_64_10)</name>
    <dbReference type="NCBI Taxonomy" id="1817868"/>
    <lineage>
        <taxon>Bacteria</taxon>
        <taxon>Candidatus Handelsmaniibacteriota</taxon>
    </lineage>
</organism>
<dbReference type="AlphaFoldDB" id="A0A1F6D8B5"/>
<evidence type="ECO:0000256" key="5">
    <source>
        <dbReference type="ARBA" id="ARBA00023002"/>
    </source>
</evidence>
<keyword evidence="9" id="KW-0732">Signal</keyword>